<protein>
    <submittedName>
        <fullName evidence="1">Uncharacterized protein</fullName>
    </submittedName>
</protein>
<evidence type="ECO:0000313" key="2">
    <source>
        <dbReference type="Proteomes" id="UP000064029"/>
    </source>
</evidence>
<proteinExistence type="predicted"/>
<dbReference type="Proteomes" id="UP000064029">
    <property type="component" value="Unassembled WGS sequence"/>
</dbReference>
<dbReference type="AlphaFoldDB" id="A0A118HLK8"/>
<dbReference type="EMBL" id="LOXM01000255">
    <property type="protein sequence ID" value="KVG56448.1"/>
    <property type="molecule type" value="Genomic_DNA"/>
</dbReference>
<accession>A0A118HLK8</accession>
<evidence type="ECO:0000313" key="1">
    <source>
        <dbReference type="EMBL" id="KVG56448.1"/>
    </source>
</evidence>
<name>A0A118HLK8_9BURK</name>
<sequence>MLDDPRPPAVPTSLNSTDPLLCRKIWKPWAGVAPPNRVIGVVPTEVEPSTADAADPTTVTGSGVLALMVALVCPSEIDAQRPRTAARSIRFMLEILV</sequence>
<comment type="caution">
    <text evidence="1">The sequence shown here is derived from an EMBL/GenBank/DDBJ whole genome shotgun (WGS) entry which is preliminary data.</text>
</comment>
<gene>
    <name evidence="1" type="ORF">WJ33_37125</name>
</gene>
<organism evidence="1 2">
    <name type="scientific">Burkholderia ubonensis</name>
    <dbReference type="NCBI Taxonomy" id="101571"/>
    <lineage>
        <taxon>Bacteria</taxon>
        <taxon>Pseudomonadati</taxon>
        <taxon>Pseudomonadota</taxon>
        <taxon>Betaproteobacteria</taxon>
        <taxon>Burkholderiales</taxon>
        <taxon>Burkholderiaceae</taxon>
        <taxon>Burkholderia</taxon>
        <taxon>Burkholderia cepacia complex</taxon>
    </lineage>
</organism>
<reference evidence="1 2" key="1">
    <citation type="submission" date="2015-11" db="EMBL/GenBank/DDBJ databases">
        <title>Expanding the genomic diversity of Burkholderia species for the development of highly accurate diagnostics.</title>
        <authorList>
            <person name="Sahl J."/>
            <person name="Keim P."/>
            <person name="Wagner D."/>
        </authorList>
    </citation>
    <scope>NUCLEOTIDE SEQUENCE [LARGE SCALE GENOMIC DNA]</scope>
    <source>
        <strain evidence="1 2">MSMB2036</strain>
    </source>
</reference>